<evidence type="ECO:0000313" key="1">
    <source>
        <dbReference type="EMBL" id="QDV48450.1"/>
    </source>
</evidence>
<dbReference type="Proteomes" id="UP000318313">
    <property type="component" value="Chromosome"/>
</dbReference>
<sequence>MVKPSGARNQENVLKPSQANGNHCIALRGSAHLAIRNTLAKQFLNQRLIVEMEKVNGQVDQCYHGQIADRIGNFKSISLQRHRSMKSTHLSETNIVTTLKHHITNLSVLA</sequence>
<protein>
    <submittedName>
        <fullName evidence="1">Uncharacterized protein</fullName>
    </submittedName>
</protein>
<gene>
    <name evidence="1" type="ORF">Enr17x_04620</name>
</gene>
<dbReference type="EMBL" id="CP037452">
    <property type="protein sequence ID" value="QDV48450.1"/>
    <property type="molecule type" value="Genomic_DNA"/>
</dbReference>
<proteinExistence type="predicted"/>
<reference evidence="1 2" key="1">
    <citation type="submission" date="2019-03" db="EMBL/GenBank/DDBJ databases">
        <title>Deep-cultivation of Planctomycetes and their phenomic and genomic characterization uncovers novel biology.</title>
        <authorList>
            <person name="Wiegand S."/>
            <person name="Jogler M."/>
            <person name="Boedeker C."/>
            <person name="Pinto D."/>
            <person name="Vollmers J."/>
            <person name="Rivas-Marin E."/>
            <person name="Kohn T."/>
            <person name="Peeters S.H."/>
            <person name="Heuer A."/>
            <person name="Rast P."/>
            <person name="Oberbeckmann S."/>
            <person name="Bunk B."/>
            <person name="Jeske O."/>
            <person name="Meyerdierks A."/>
            <person name="Storesund J.E."/>
            <person name="Kallscheuer N."/>
            <person name="Luecker S."/>
            <person name="Lage O.M."/>
            <person name="Pohl T."/>
            <person name="Merkel B.J."/>
            <person name="Hornburger P."/>
            <person name="Mueller R.-W."/>
            <person name="Bruemmer F."/>
            <person name="Labrenz M."/>
            <person name="Spormann A.M."/>
            <person name="Op den Camp H."/>
            <person name="Overmann J."/>
            <person name="Amann R."/>
            <person name="Jetten M.S.M."/>
            <person name="Mascher T."/>
            <person name="Medema M.H."/>
            <person name="Devos D.P."/>
            <person name="Kaster A.-K."/>
            <person name="Ovreas L."/>
            <person name="Rohde M."/>
            <person name="Galperin M.Y."/>
            <person name="Jogler C."/>
        </authorList>
    </citation>
    <scope>NUCLEOTIDE SEQUENCE [LARGE SCALE GENOMIC DNA]</scope>
    <source>
        <strain evidence="1 2">Enr17</strain>
    </source>
</reference>
<name>A0A518I5S1_9PLAN</name>
<accession>A0A518I5S1</accession>
<dbReference type="KEGG" id="gfm:Enr17x_04620"/>
<evidence type="ECO:0000313" key="2">
    <source>
        <dbReference type="Proteomes" id="UP000318313"/>
    </source>
</evidence>
<keyword evidence="2" id="KW-1185">Reference proteome</keyword>
<dbReference type="AlphaFoldDB" id="A0A518I5S1"/>
<organism evidence="1 2">
    <name type="scientific">Gimesia fumaroli</name>
    <dbReference type="NCBI Taxonomy" id="2527976"/>
    <lineage>
        <taxon>Bacteria</taxon>
        <taxon>Pseudomonadati</taxon>
        <taxon>Planctomycetota</taxon>
        <taxon>Planctomycetia</taxon>
        <taxon>Planctomycetales</taxon>
        <taxon>Planctomycetaceae</taxon>
        <taxon>Gimesia</taxon>
    </lineage>
</organism>